<comment type="caution">
    <text evidence="2">The sequence shown here is derived from an EMBL/GenBank/DDBJ whole genome shotgun (WGS) entry which is preliminary data.</text>
</comment>
<evidence type="ECO:0000256" key="1">
    <source>
        <dbReference type="SAM" id="MobiDB-lite"/>
    </source>
</evidence>
<evidence type="ECO:0000313" key="3">
    <source>
        <dbReference type="Proteomes" id="UP000050525"/>
    </source>
</evidence>
<dbReference type="EMBL" id="AKHW03004895">
    <property type="protein sequence ID" value="KYO28500.1"/>
    <property type="molecule type" value="Genomic_DNA"/>
</dbReference>
<dbReference type="Proteomes" id="UP000050525">
    <property type="component" value="Unassembled WGS sequence"/>
</dbReference>
<sequence length="111" mass="12224">MGKLTLDLYFPPNDSPKGTIYLYLYLLKSLSTLQDTINAKIFGVESKQNWPNNLKTQQTTGKPARPKANVGPSHNRFVSGRGVGGGGAPWNIAPNYREYSLCREAPLGDIQ</sequence>
<dbReference type="AlphaFoldDB" id="A0A151MVE8"/>
<name>A0A151MVE8_ALLMI</name>
<feature type="region of interest" description="Disordered" evidence="1">
    <location>
        <begin position="51"/>
        <end position="82"/>
    </location>
</feature>
<accession>A0A151MVE8</accession>
<keyword evidence="3" id="KW-1185">Reference proteome</keyword>
<evidence type="ECO:0000313" key="2">
    <source>
        <dbReference type="EMBL" id="KYO28500.1"/>
    </source>
</evidence>
<gene>
    <name evidence="2" type="ORF">Y1Q_0006472</name>
</gene>
<organism evidence="2 3">
    <name type="scientific">Alligator mississippiensis</name>
    <name type="common">American alligator</name>
    <dbReference type="NCBI Taxonomy" id="8496"/>
    <lineage>
        <taxon>Eukaryota</taxon>
        <taxon>Metazoa</taxon>
        <taxon>Chordata</taxon>
        <taxon>Craniata</taxon>
        <taxon>Vertebrata</taxon>
        <taxon>Euteleostomi</taxon>
        <taxon>Archelosauria</taxon>
        <taxon>Archosauria</taxon>
        <taxon>Crocodylia</taxon>
        <taxon>Alligatoridae</taxon>
        <taxon>Alligatorinae</taxon>
        <taxon>Alligator</taxon>
    </lineage>
</organism>
<proteinExistence type="predicted"/>
<reference evidence="2 3" key="1">
    <citation type="journal article" date="2012" name="Genome Biol.">
        <title>Sequencing three crocodilian genomes to illuminate the evolution of archosaurs and amniotes.</title>
        <authorList>
            <person name="St John J.A."/>
            <person name="Braun E.L."/>
            <person name="Isberg S.R."/>
            <person name="Miles L.G."/>
            <person name="Chong A.Y."/>
            <person name="Gongora J."/>
            <person name="Dalzell P."/>
            <person name="Moran C."/>
            <person name="Bed'hom B."/>
            <person name="Abzhanov A."/>
            <person name="Burgess S.C."/>
            <person name="Cooksey A.M."/>
            <person name="Castoe T.A."/>
            <person name="Crawford N.G."/>
            <person name="Densmore L.D."/>
            <person name="Drew J.C."/>
            <person name="Edwards S.V."/>
            <person name="Faircloth B.C."/>
            <person name="Fujita M.K."/>
            <person name="Greenwold M.J."/>
            <person name="Hoffmann F.G."/>
            <person name="Howard J.M."/>
            <person name="Iguchi T."/>
            <person name="Janes D.E."/>
            <person name="Khan S.Y."/>
            <person name="Kohno S."/>
            <person name="de Koning A.J."/>
            <person name="Lance S.L."/>
            <person name="McCarthy F.M."/>
            <person name="McCormack J.E."/>
            <person name="Merchant M.E."/>
            <person name="Peterson D.G."/>
            <person name="Pollock D.D."/>
            <person name="Pourmand N."/>
            <person name="Raney B.J."/>
            <person name="Roessler K.A."/>
            <person name="Sanford J.R."/>
            <person name="Sawyer R.H."/>
            <person name="Schmidt C.J."/>
            <person name="Triplett E.W."/>
            <person name="Tuberville T.D."/>
            <person name="Venegas-Anaya M."/>
            <person name="Howard J.T."/>
            <person name="Jarvis E.D."/>
            <person name="Guillette L.J.Jr."/>
            <person name="Glenn T.C."/>
            <person name="Green R.E."/>
            <person name="Ray D.A."/>
        </authorList>
    </citation>
    <scope>NUCLEOTIDE SEQUENCE [LARGE SCALE GENOMIC DNA]</scope>
    <source>
        <strain evidence="2">KSC_2009_1</strain>
    </source>
</reference>
<protein>
    <submittedName>
        <fullName evidence="2">Uncharacterized protein</fullName>
    </submittedName>
</protein>
<feature type="compositionally biased region" description="Polar residues" evidence="1">
    <location>
        <begin position="51"/>
        <end position="61"/>
    </location>
</feature>